<evidence type="ECO:0000313" key="3">
    <source>
        <dbReference type="Proteomes" id="UP000825729"/>
    </source>
</evidence>
<keyword evidence="3" id="KW-1185">Reference proteome</keyword>
<proteinExistence type="predicted"/>
<dbReference type="EMBL" id="JAINDJ010000007">
    <property type="protein sequence ID" value="KAG9441168.1"/>
    <property type="molecule type" value="Genomic_DNA"/>
</dbReference>
<evidence type="ECO:0000256" key="1">
    <source>
        <dbReference type="SAM" id="MobiDB-lite"/>
    </source>
</evidence>
<name>A0AAV7E184_ARIFI</name>
<comment type="caution">
    <text evidence="2">The sequence shown here is derived from an EMBL/GenBank/DDBJ whole genome shotgun (WGS) entry which is preliminary data.</text>
</comment>
<dbReference type="AlphaFoldDB" id="A0AAV7E184"/>
<organism evidence="2 3">
    <name type="scientific">Aristolochia fimbriata</name>
    <name type="common">White veined hardy Dutchman's pipe vine</name>
    <dbReference type="NCBI Taxonomy" id="158543"/>
    <lineage>
        <taxon>Eukaryota</taxon>
        <taxon>Viridiplantae</taxon>
        <taxon>Streptophyta</taxon>
        <taxon>Embryophyta</taxon>
        <taxon>Tracheophyta</taxon>
        <taxon>Spermatophyta</taxon>
        <taxon>Magnoliopsida</taxon>
        <taxon>Magnoliidae</taxon>
        <taxon>Piperales</taxon>
        <taxon>Aristolochiaceae</taxon>
        <taxon>Aristolochia</taxon>
    </lineage>
</organism>
<dbReference type="Proteomes" id="UP000825729">
    <property type="component" value="Unassembled WGS sequence"/>
</dbReference>
<protein>
    <submittedName>
        <fullName evidence="2">Uncharacterized protein</fullName>
    </submittedName>
</protein>
<evidence type="ECO:0000313" key="2">
    <source>
        <dbReference type="EMBL" id="KAG9441168.1"/>
    </source>
</evidence>
<sequence>MNLLPCHSRSHSNFDTSYGYGLAHHFTKITITSPSDSPRFNSRVRITIDRLIIGSSEQRKQLIISTTTYNLNHNLRSVIGRTIRETRGADQGLSWGTEKFCQGREEPSYLPRTFAPSSRSRDGPPETAPAGKGVRVSDFLSSFVSRFSIGSTRGRREGWRIRSWLRCVVP</sequence>
<accession>A0AAV7E184</accession>
<reference evidence="2 3" key="1">
    <citation type="submission" date="2021-07" db="EMBL/GenBank/DDBJ databases">
        <title>The Aristolochia fimbriata genome: insights into angiosperm evolution, floral development and chemical biosynthesis.</title>
        <authorList>
            <person name="Jiao Y."/>
        </authorList>
    </citation>
    <scope>NUCLEOTIDE SEQUENCE [LARGE SCALE GENOMIC DNA]</scope>
    <source>
        <strain evidence="2">IBCAS-2021</strain>
        <tissue evidence="2">Leaf</tissue>
    </source>
</reference>
<feature type="region of interest" description="Disordered" evidence="1">
    <location>
        <begin position="112"/>
        <end position="133"/>
    </location>
</feature>
<gene>
    <name evidence="2" type="ORF">H6P81_017022</name>
</gene>